<dbReference type="AlphaFoldDB" id="A0A6S6T7B3"/>
<protein>
    <recommendedName>
        <fullName evidence="3">Lipoprotein</fullName>
    </recommendedName>
</protein>
<gene>
    <name evidence="2" type="ORF">HELGO_WM42364</name>
</gene>
<name>A0A6S6T7B3_9BACT</name>
<keyword evidence="1" id="KW-0472">Membrane</keyword>
<keyword evidence="1" id="KW-0812">Transmembrane</keyword>
<evidence type="ECO:0000256" key="1">
    <source>
        <dbReference type="SAM" id="Phobius"/>
    </source>
</evidence>
<accession>A0A6S6T7B3</accession>
<sequence>MRSHSVIIFGFFSALLLILSCITLKASKFYNELEINTDTHLVLKPTLELRDRNLKTIKDVN</sequence>
<evidence type="ECO:0000313" key="2">
    <source>
        <dbReference type="EMBL" id="CAA6814844.1"/>
    </source>
</evidence>
<keyword evidence="1" id="KW-1133">Transmembrane helix</keyword>
<organism evidence="2">
    <name type="scientific">uncultured Sulfurovum sp</name>
    <dbReference type="NCBI Taxonomy" id="269237"/>
    <lineage>
        <taxon>Bacteria</taxon>
        <taxon>Pseudomonadati</taxon>
        <taxon>Campylobacterota</taxon>
        <taxon>Epsilonproteobacteria</taxon>
        <taxon>Campylobacterales</taxon>
        <taxon>Sulfurovaceae</taxon>
        <taxon>Sulfurovum</taxon>
        <taxon>environmental samples</taxon>
    </lineage>
</organism>
<reference evidence="2" key="1">
    <citation type="submission" date="2020-01" db="EMBL/GenBank/DDBJ databases">
        <authorList>
            <person name="Meier V. D."/>
            <person name="Meier V D."/>
        </authorList>
    </citation>
    <scope>NUCLEOTIDE SEQUENCE</scope>
    <source>
        <strain evidence="2">HLG_WM_MAG_02</strain>
    </source>
</reference>
<feature type="transmembrane region" description="Helical" evidence="1">
    <location>
        <begin position="6"/>
        <end position="24"/>
    </location>
</feature>
<proteinExistence type="predicted"/>
<dbReference type="PROSITE" id="PS51257">
    <property type="entry name" value="PROKAR_LIPOPROTEIN"/>
    <property type="match status" value="1"/>
</dbReference>
<dbReference type="EMBL" id="CACVAZ010000094">
    <property type="protein sequence ID" value="CAA6814844.1"/>
    <property type="molecule type" value="Genomic_DNA"/>
</dbReference>
<evidence type="ECO:0008006" key="3">
    <source>
        <dbReference type="Google" id="ProtNLM"/>
    </source>
</evidence>